<reference evidence="5 6" key="1">
    <citation type="journal article" date="2013" name="Int. J. Syst. Evol. Microbiol.">
        <title>Ilumatobacter nonamiense sp. nov. and Ilumatobacter coccineum sp. nov., isolated from seashore sand.</title>
        <authorList>
            <person name="Matsumoto A."/>
            <person name="Kasai H."/>
            <person name="Matsuo Y."/>
            <person name="Shizuri Y."/>
            <person name="Ichikawa N."/>
            <person name="Fujita N."/>
            <person name="Omura S."/>
            <person name="Takahashi Y."/>
        </authorList>
    </citation>
    <scope>NUCLEOTIDE SEQUENCE [LARGE SCALE GENOMIC DNA]</scope>
    <source>
        <strain evidence="6">NBRC 103263 / KCTC 29153 / YM16-304</strain>
    </source>
</reference>
<protein>
    <submittedName>
        <fullName evidence="5">Putative LacI family transcriptional regulator</fullName>
    </submittedName>
</protein>
<evidence type="ECO:0000256" key="2">
    <source>
        <dbReference type="ARBA" id="ARBA00023125"/>
    </source>
</evidence>
<keyword evidence="1" id="KW-0805">Transcription regulation</keyword>
<dbReference type="PROSITE" id="PS50932">
    <property type="entry name" value="HTH_LACI_2"/>
    <property type="match status" value="1"/>
</dbReference>
<dbReference type="OrthoDB" id="9785139at2"/>
<keyword evidence="2" id="KW-0238">DNA-binding</keyword>
<dbReference type="KEGG" id="aym:YM304_32490"/>
<dbReference type="Gene3D" id="1.10.260.40">
    <property type="entry name" value="lambda repressor-like DNA-binding domains"/>
    <property type="match status" value="1"/>
</dbReference>
<dbReference type="AlphaFoldDB" id="A0A6C7EB64"/>
<dbReference type="SMART" id="SM00354">
    <property type="entry name" value="HTH_LACI"/>
    <property type="match status" value="1"/>
</dbReference>
<dbReference type="InterPro" id="IPR000843">
    <property type="entry name" value="HTH_LacI"/>
</dbReference>
<sequence>MQRTRPVTMEAVARHANVSIATVSRALKLDPSVAEGTRSRVLEAATELGYVMQRQARALRLQRTGLVAVHVPFVDPGSTSSLTNPFLLEFLATVGSALGNADLDMLVSHSKSVDLSLHRSGLVDGYIQLGFGLDDSVLVEAAEAGIPLAVWMPPATDRAYCAVGVDNVKLAREATAHLIAGGRRRIALISGDLDDPRSEGFQRYQGYCDALREADIAVDDSIVVSASDAVQNVSAAAAVGEILDADRAIDGVFVAYSDAVAMAAQHEFFRQGISVPDDVAMVGFDNIQMAQYARSPLTTIDQGLADGIGVLIDKLNRQIAGETVTSQHVDGRIVIRESCGARSTATADA</sequence>
<gene>
    <name evidence="5" type="ORF">YM304_32490</name>
</gene>
<dbReference type="InterPro" id="IPR010982">
    <property type="entry name" value="Lambda_DNA-bd_dom_sf"/>
</dbReference>
<proteinExistence type="predicted"/>
<keyword evidence="6" id="KW-1185">Reference proteome</keyword>
<dbReference type="PANTHER" id="PTHR30146:SF120">
    <property type="entry name" value="ALANINE RACEMASE"/>
    <property type="match status" value="1"/>
</dbReference>
<name>A0A6C7EB64_ILUCY</name>
<dbReference type="Gene3D" id="3.40.50.2300">
    <property type="match status" value="2"/>
</dbReference>
<dbReference type="CDD" id="cd01392">
    <property type="entry name" value="HTH_LacI"/>
    <property type="match status" value="1"/>
</dbReference>
<dbReference type="Pfam" id="PF13377">
    <property type="entry name" value="Peripla_BP_3"/>
    <property type="match status" value="1"/>
</dbReference>
<evidence type="ECO:0000313" key="5">
    <source>
        <dbReference type="EMBL" id="BAN03563.1"/>
    </source>
</evidence>
<accession>A0A6C7EB64</accession>
<dbReference type="InterPro" id="IPR046335">
    <property type="entry name" value="LacI/GalR-like_sensor"/>
</dbReference>
<evidence type="ECO:0000256" key="3">
    <source>
        <dbReference type="ARBA" id="ARBA00023163"/>
    </source>
</evidence>
<dbReference type="InterPro" id="IPR028082">
    <property type="entry name" value="Peripla_BP_I"/>
</dbReference>
<dbReference type="PANTHER" id="PTHR30146">
    <property type="entry name" value="LACI-RELATED TRANSCRIPTIONAL REPRESSOR"/>
    <property type="match status" value="1"/>
</dbReference>
<dbReference type="EMBL" id="AP012057">
    <property type="protein sequence ID" value="BAN03563.1"/>
    <property type="molecule type" value="Genomic_DNA"/>
</dbReference>
<dbReference type="GO" id="GO:0000976">
    <property type="term" value="F:transcription cis-regulatory region binding"/>
    <property type="evidence" value="ECO:0007669"/>
    <property type="project" value="TreeGrafter"/>
</dbReference>
<organism evidence="5 6">
    <name type="scientific">Ilumatobacter coccineus (strain NBRC 103263 / KCTC 29153 / YM16-304)</name>
    <dbReference type="NCBI Taxonomy" id="1313172"/>
    <lineage>
        <taxon>Bacteria</taxon>
        <taxon>Bacillati</taxon>
        <taxon>Actinomycetota</taxon>
        <taxon>Acidimicrobiia</taxon>
        <taxon>Acidimicrobiales</taxon>
        <taxon>Ilumatobacteraceae</taxon>
        <taxon>Ilumatobacter</taxon>
    </lineage>
</organism>
<keyword evidence="3" id="KW-0804">Transcription</keyword>
<dbReference type="Proteomes" id="UP000011863">
    <property type="component" value="Chromosome"/>
</dbReference>
<dbReference type="RefSeq" id="WP_015442810.1">
    <property type="nucleotide sequence ID" value="NC_020520.1"/>
</dbReference>
<dbReference type="SUPFAM" id="SSF47413">
    <property type="entry name" value="lambda repressor-like DNA-binding domains"/>
    <property type="match status" value="1"/>
</dbReference>
<evidence type="ECO:0000313" key="6">
    <source>
        <dbReference type="Proteomes" id="UP000011863"/>
    </source>
</evidence>
<dbReference type="SUPFAM" id="SSF53822">
    <property type="entry name" value="Periplasmic binding protein-like I"/>
    <property type="match status" value="1"/>
</dbReference>
<dbReference type="GO" id="GO:0003700">
    <property type="term" value="F:DNA-binding transcription factor activity"/>
    <property type="evidence" value="ECO:0007669"/>
    <property type="project" value="TreeGrafter"/>
</dbReference>
<dbReference type="Pfam" id="PF00356">
    <property type="entry name" value="LacI"/>
    <property type="match status" value="1"/>
</dbReference>
<dbReference type="CDD" id="cd06295">
    <property type="entry name" value="PBP1_CelR"/>
    <property type="match status" value="1"/>
</dbReference>
<evidence type="ECO:0000259" key="4">
    <source>
        <dbReference type="PROSITE" id="PS50932"/>
    </source>
</evidence>
<feature type="domain" description="HTH lacI-type" evidence="4">
    <location>
        <begin position="7"/>
        <end position="61"/>
    </location>
</feature>
<evidence type="ECO:0000256" key="1">
    <source>
        <dbReference type="ARBA" id="ARBA00023015"/>
    </source>
</evidence>